<name>A0ABV9Z5I7_9HYPH</name>
<proteinExistence type="predicted"/>
<dbReference type="Proteomes" id="UP001595796">
    <property type="component" value="Unassembled WGS sequence"/>
</dbReference>
<dbReference type="SMART" id="SM00418">
    <property type="entry name" value="HTH_ARSR"/>
    <property type="match status" value="1"/>
</dbReference>
<gene>
    <name evidence="2" type="ORF">ACFPFW_15445</name>
</gene>
<evidence type="ECO:0000313" key="3">
    <source>
        <dbReference type="Proteomes" id="UP001595796"/>
    </source>
</evidence>
<dbReference type="SUPFAM" id="SSF46785">
    <property type="entry name" value="Winged helix' DNA-binding domain"/>
    <property type="match status" value="1"/>
</dbReference>
<reference evidence="3" key="1">
    <citation type="journal article" date="2019" name="Int. J. Syst. Evol. Microbiol.">
        <title>The Global Catalogue of Microorganisms (GCM) 10K type strain sequencing project: providing services to taxonomists for standard genome sequencing and annotation.</title>
        <authorList>
            <consortium name="The Broad Institute Genomics Platform"/>
            <consortium name="The Broad Institute Genome Sequencing Center for Infectious Disease"/>
            <person name="Wu L."/>
            <person name="Ma J."/>
        </authorList>
    </citation>
    <scope>NUCLEOTIDE SEQUENCE [LARGE SCALE GENOMIC DNA]</scope>
    <source>
        <strain evidence="3">CGMCC 1.16444</strain>
    </source>
</reference>
<evidence type="ECO:0000313" key="2">
    <source>
        <dbReference type="EMBL" id="MFC5069411.1"/>
    </source>
</evidence>
<accession>A0ABV9Z5I7</accession>
<dbReference type="NCBIfam" id="NF033788">
    <property type="entry name" value="HTH_metalloreg"/>
    <property type="match status" value="1"/>
</dbReference>
<dbReference type="RefSeq" id="WP_379771396.1">
    <property type="nucleotide sequence ID" value="NZ_JBHSJF010000006.1"/>
</dbReference>
<keyword evidence="3" id="KW-1185">Reference proteome</keyword>
<dbReference type="Gene3D" id="1.10.10.10">
    <property type="entry name" value="Winged helix-like DNA-binding domain superfamily/Winged helix DNA-binding domain"/>
    <property type="match status" value="1"/>
</dbReference>
<comment type="caution">
    <text evidence="2">The sequence shown here is derived from an EMBL/GenBank/DDBJ whole genome shotgun (WGS) entry which is preliminary data.</text>
</comment>
<dbReference type="Pfam" id="PF12840">
    <property type="entry name" value="HTH_20"/>
    <property type="match status" value="1"/>
</dbReference>
<dbReference type="InterPro" id="IPR001845">
    <property type="entry name" value="HTH_ArsR_DNA-bd_dom"/>
</dbReference>
<dbReference type="EMBL" id="JBHSJF010000006">
    <property type="protein sequence ID" value="MFC5069411.1"/>
    <property type="molecule type" value="Genomic_DNA"/>
</dbReference>
<dbReference type="InterPro" id="IPR036388">
    <property type="entry name" value="WH-like_DNA-bd_sf"/>
</dbReference>
<dbReference type="InterPro" id="IPR036390">
    <property type="entry name" value="WH_DNA-bd_sf"/>
</dbReference>
<dbReference type="PROSITE" id="PS50987">
    <property type="entry name" value="HTH_ARSR_2"/>
    <property type="match status" value="1"/>
</dbReference>
<dbReference type="PANTHER" id="PTHR38600">
    <property type="entry name" value="TRANSCRIPTIONAL REGULATORY PROTEIN"/>
    <property type="match status" value="1"/>
</dbReference>
<organism evidence="2 3">
    <name type="scientific">Flaviflagellibacter deserti</name>
    <dbReference type="NCBI Taxonomy" id="2267266"/>
    <lineage>
        <taxon>Bacteria</taxon>
        <taxon>Pseudomonadati</taxon>
        <taxon>Pseudomonadota</taxon>
        <taxon>Alphaproteobacteria</taxon>
        <taxon>Hyphomicrobiales</taxon>
        <taxon>Flaviflagellibacter</taxon>
    </lineage>
</organism>
<dbReference type="InterPro" id="IPR011991">
    <property type="entry name" value="ArsR-like_HTH"/>
</dbReference>
<evidence type="ECO:0000259" key="1">
    <source>
        <dbReference type="PROSITE" id="PS50987"/>
    </source>
</evidence>
<dbReference type="PRINTS" id="PR00778">
    <property type="entry name" value="HTHARSR"/>
</dbReference>
<dbReference type="CDD" id="cd00090">
    <property type="entry name" value="HTH_ARSR"/>
    <property type="match status" value="1"/>
</dbReference>
<feature type="domain" description="HTH arsR-type" evidence="1">
    <location>
        <begin position="1"/>
        <end position="103"/>
    </location>
</feature>
<dbReference type="PANTHER" id="PTHR38600:SF2">
    <property type="entry name" value="SLL0088 PROTEIN"/>
    <property type="match status" value="1"/>
</dbReference>
<protein>
    <submittedName>
        <fullName evidence="2">ArsR/SmtB family transcription factor</fullName>
    </submittedName>
</protein>
<sequence>MVEQSTLDTVFHALSDPTRRAMLQRLTTGERSIGDLAAPFQMTFANASKHLKTLENAGLIMRRIEGRTHMCRLNAAPLGGAVEWLRHYEAFWNERLDALERELKKDEGKTS</sequence>